<accession>A0A1G8PRA3</accession>
<dbReference type="InterPro" id="IPR011067">
    <property type="entry name" value="Plasmid_toxin/cell-grow_inhib"/>
</dbReference>
<gene>
    <name evidence="1" type="ORF">SAMN04515654_1215</name>
</gene>
<dbReference type="RefSeq" id="WP_089716386.1">
    <property type="nucleotide sequence ID" value="NZ_FNEH01000021.1"/>
</dbReference>
<reference evidence="1 2" key="1">
    <citation type="submission" date="2016-10" db="EMBL/GenBank/DDBJ databases">
        <authorList>
            <person name="de Groot N.N."/>
        </authorList>
    </citation>
    <scope>NUCLEOTIDE SEQUENCE [LARGE SCALE GENOMIC DNA]</scope>
    <source>
        <strain evidence="1 2">WG7</strain>
    </source>
</reference>
<organism evidence="1 2">
    <name type="scientific">Halanaerobium congolense</name>
    <dbReference type="NCBI Taxonomy" id="54121"/>
    <lineage>
        <taxon>Bacteria</taxon>
        <taxon>Bacillati</taxon>
        <taxon>Bacillota</taxon>
        <taxon>Clostridia</taxon>
        <taxon>Halanaerobiales</taxon>
        <taxon>Halanaerobiaceae</taxon>
        <taxon>Halanaerobium</taxon>
    </lineage>
</organism>
<evidence type="ECO:0008006" key="3">
    <source>
        <dbReference type="Google" id="ProtNLM"/>
    </source>
</evidence>
<protein>
    <recommendedName>
        <fullName evidence="3">PemK-like, MazF-like toxin of type II toxin-antitoxin system</fullName>
    </recommendedName>
</protein>
<evidence type="ECO:0000313" key="1">
    <source>
        <dbReference type="EMBL" id="SDI95051.1"/>
    </source>
</evidence>
<proteinExistence type="predicted"/>
<dbReference type="Gene3D" id="2.30.30.110">
    <property type="match status" value="1"/>
</dbReference>
<dbReference type="Proteomes" id="UP000198945">
    <property type="component" value="Unassembled WGS sequence"/>
</dbReference>
<sequence length="136" mass="15987">MSYKEGQALFIKLPFADGGESHYPRPFLIVEARKKSVELLNISSLKGKELKVMRSTKNRIIKDYNPPFFKPSFVKLDALYIVEKNKKLKTTHMANGTSLSEDELQVIKNRLDEYRKDNEFQFAEQRINTQTFYKYN</sequence>
<name>A0A1G8PRA3_9FIRM</name>
<dbReference type="EMBL" id="FNEH01000021">
    <property type="protein sequence ID" value="SDI95051.1"/>
    <property type="molecule type" value="Genomic_DNA"/>
</dbReference>
<evidence type="ECO:0000313" key="2">
    <source>
        <dbReference type="Proteomes" id="UP000198945"/>
    </source>
</evidence>
<dbReference type="AlphaFoldDB" id="A0A1G8PRA3"/>